<keyword evidence="3" id="KW-1185">Reference proteome</keyword>
<evidence type="ECO:0000313" key="2">
    <source>
        <dbReference type="EnsemblPlants" id="cds.evm.model.01.1962"/>
    </source>
</evidence>
<evidence type="ECO:0000313" key="3">
    <source>
        <dbReference type="Proteomes" id="UP000596661"/>
    </source>
</evidence>
<reference evidence="2" key="1">
    <citation type="submission" date="2018-11" db="EMBL/GenBank/DDBJ databases">
        <authorList>
            <person name="Grassa J C."/>
        </authorList>
    </citation>
    <scope>NUCLEOTIDE SEQUENCE [LARGE SCALE GENOMIC DNA]</scope>
</reference>
<dbReference type="Gene3D" id="3.60.10.10">
    <property type="entry name" value="Endonuclease/exonuclease/phosphatase"/>
    <property type="match status" value="1"/>
</dbReference>
<dbReference type="InterPro" id="IPR036691">
    <property type="entry name" value="Endo/exonu/phosph_ase_sf"/>
</dbReference>
<reference evidence="2" key="2">
    <citation type="submission" date="2021-03" db="UniProtKB">
        <authorList>
            <consortium name="EnsemblPlants"/>
        </authorList>
    </citation>
    <scope>IDENTIFICATION</scope>
</reference>
<dbReference type="PANTHER" id="PTHR33116:SF84">
    <property type="entry name" value="RNA-DIRECTED DNA POLYMERASE"/>
    <property type="match status" value="1"/>
</dbReference>
<sequence length="992" mass="112374">MAKTRAKNVGKMKVSGKKTKRKGSNSSAEVKKTKTMDEILGVAPLEFSDDEEDDEQLKDMSQELFQPLSPDSSLRLLQRQDEIVADFGFFLAANQECQSSISKGVTITPPILKPDSVKRSLDSSFVNSKKKDKVQITMDDIEDEISYWSSTIDFPDLIYFDNEHGNEVSVAVKYEWKPIVCKHCQGMGHTSDDCRRKEGKKQEGVVKDKSKTKDMGVELQKNIGDFQPVIKGWKPKNKEFLPDTHLSNTFKALELNDDTAGMEGQQKMDQEGSSKGGGESLLFLMDRILSWNVRGINSPNKQNEVRQFIVRNNIGLVGLLETRVKAPKLGALHLRMFSNWCFTSNIAWHKGGRIIVAWNPLSFEVNIISCSSQAMHLFVVSTDKRHQCFVTFVYGFNNEEGRFKLWIGARVKYNPSSFKDCIVVCNLEDVKFGGSFFTWNNKQKGEDRIYSKIDRVMANQSWMESFPNAEALFLNEGLFDHTPALLTVYPSILSGRKPFKYFRMWSSQRLYQQQQKSKVEWIKNGDSNTTVFHASIKNRRVTNRILSIEASNGEKVEEPEQVTQDFLVYYQCLLGTKMPGRLKVKHSVIAEGPVLSESQAEFLLQEFFDSEVKNAVFSILGIKSPGLDGFGSYFFQDNWELIRKDICEAVSSFLHSGNLLKEINSIVITLIPKIKCPNKVSDFRPISCCNVLYKVATKLICSRLDWDFLEEMLIELKFPSNFISLIMTCVKTPRYSLMFNGSLHGFFGAKRSLRQGDLMSPLLFVLGLNVNKEKSTMYCSGMTDGEIQRILDMSGCTRQNDPFKYLGVPICARKINAADCSCLAQKRAARIKVWGTRNLSFASRLVLVNSVLISIHIYWSQMMILPKKVIKEIEAICRSFLWTGKDMMAGAGSISWEKIYTPKKEGGLGIMNIASWNIVAMAKHVWAVANKKHNLWVKWVHYVEGLAELEGVGRFFAWAAEVYPKVQNLQILQGCKDGSCGCLGLCNLESKK</sequence>
<evidence type="ECO:0000256" key="1">
    <source>
        <dbReference type="SAM" id="MobiDB-lite"/>
    </source>
</evidence>
<dbReference type="EnsemblPlants" id="evm.model.01.1962">
    <property type="protein sequence ID" value="cds.evm.model.01.1962"/>
    <property type="gene ID" value="evm.TU.01.1962"/>
</dbReference>
<dbReference type="Proteomes" id="UP000596661">
    <property type="component" value="Chromosome 1"/>
</dbReference>
<dbReference type="Gramene" id="evm.model.01.1962">
    <property type="protein sequence ID" value="cds.evm.model.01.1962"/>
    <property type="gene ID" value="evm.TU.01.1962"/>
</dbReference>
<dbReference type="AlphaFoldDB" id="A0A803NJ73"/>
<dbReference type="SUPFAM" id="SSF56219">
    <property type="entry name" value="DNase I-like"/>
    <property type="match status" value="1"/>
</dbReference>
<dbReference type="PANTHER" id="PTHR33116">
    <property type="entry name" value="REVERSE TRANSCRIPTASE ZINC-BINDING DOMAIN-CONTAINING PROTEIN-RELATED-RELATED"/>
    <property type="match status" value="1"/>
</dbReference>
<protein>
    <submittedName>
        <fullName evidence="2">Uncharacterized protein</fullName>
    </submittedName>
</protein>
<feature type="compositionally biased region" description="Basic residues" evidence="1">
    <location>
        <begin position="1"/>
        <end position="23"/>
    </location>
</feature>
<feature type="region of interest" description="Disordered" evidence="1">
    <location>
        <begin position="1"/>
        <end position="33"/>
    </location>
</feature>
<feature type="region of interest" description="Disordered" evidence="1">
    <location>
        <begin position="191"/>
        <end position="212"/>
    </location>
</feature>
<proteinExistence type="predicted"/>
<name>A0A803NJ73_CANSA</name>
<organism evidence="2 3">
    <name type="scientific">Cannabis sativa</name>
    <name type="common">Hemp</name>
    <name type="synonym">Marijuana</name>
    <dbReference type="NCBI Taxonomy" id="3483"/>
    <lineage>
        <taxon>Eukaryota</taxon>
        <taxon>Viridiplantae</taxon>
        <taxon>Streptophyta</taxon>
        <taxon>Embryophyta</taxon>
        <taxon>Tracheophyta</taxon>
        <taxon>Spermatophyta</taxon>
        <taxon>Magnoliopsida</taxon>
        <taxon>eudicotyledons</taxon>
        <taxon>Gunneridae</taxon>
        <taxon>Pentapetalae</taxon>
        <taxon>rosids</taxon>
        <taxon>fabids</taxon>
        <taxon>Rosales</taxon>
        <taxon>Cannabaceae</taxon>
        <taxon>Cannabis</taxon>
    </lineage>
</organism>
<accession>A0A803NJ73</accession>
<dbReference type="EMBL" id="UZAU01000054">
    <property type="status" value="NOT_ANNOTATED_CDS"/>
    <property type="molecule type" value="Genomic_DNA"/>
</dbReference>